<evidence type="ECO:0000259" key="1">
    <source>
        <dbReference type="Pfam" id="PF04765"/>
    </source>
</evidence>
<reference evidence="2 3" key="1">
    <citation type="journal article" date="2023" name="Life. Sci Alliance">
        <title>Evolutionary insights into 3D genome organization and epigenetic landscape of Vigna mungo.</title>
        <authorList>
            <person name="Junaid A."/>
            <person name="Singh B."/>
            <person name="Bhatia S."/>
        </authorList>
    </citation>
    <scope>NUCLEOTIDE SEQUENCE [LARGE SCALE GENOMIC DNA]</scope>
    <source>
        <strain evidence="2">Urdbean</strain>
    </source>
</reference>
<dbReference type="EMBL" id="CP144700">
    <property type="protein sequence ID" value="WVZ24150.1"/>
    <property type="molecule type" value="Genomic_DNA"/>
</dbReference>
<proteinExistence type="predicted"/>
<accession>A0AAQ3P995</accession>
<organism evidence="2 3">
    <name type="scientific">Vigna mungo</name>
    <name type="common">Black gram</name>
    <name type="synonym">Phaseolus mungo</name>
    <dbReference type="NCBI Taxonomy" id="3915"/>
    <lineage>
        <taxon>Eukaryota</taxon>
        <taxon>Viridiplantae</taxon>
        <taxon>Streptophyta</taxon>
        <taxon>Embryophyta</taxon>
        <taxon>Tracheophyta</taxon>
        <taxon>Spermatophyta</taxon>
        <taxon>Magnoliopsida</taxon>
        <taxon>eudicotyledons</taxon>
        <taxon>Gunneridae</taxon>
        <taxon>Pentapetalae</taxon>
        <taxon>rosids</taxon>
        <taxon>fabids</taxon>
        <taxon>Fabales</taxon>
        <taxon>Fabaceae</taxon>
        <taxon>Papilionoideae</taxon>
        <taxon>50 kb inversion clade</taxon>
        <taxon>NPAAA clade</taxon>
        <taxon>indigoferoid/millettioid clade</taxon>
        <taxon>Phaseoleae</taxon>
        <taxon>Vigna</taxon>
    </lineage>
</organism>
<feature type="domain" description="TOD1/MUCI70 glycosyltransferase-like" evidence="1">
    <location>
        <begin position="176"/>
        <end position="487"/>
    </location>
</feature>
<dbReference type="PANTHER" id="PTHR12956">
    <property type="entry name" value="ALKALINE CERAMIDASE-RELATED"/>
    <property type="match status" value="1"/>
</dbReference>
<dbReference type="InterPro" id="IPR048354">
    <property type="entry name" value="TOD1_MUCI70_glycTrfase_dom"/>
</dbReference>
<dbReference type="PANTHER" id="PTHR12956:SF27">
    <property type="entry name" value="TRANSMEMBRANE PROTEIN"/>
    <property type="match status" value="1"/>
</dbReference>
<evidence type="ECO:0000313" key="3">
    <source>
        <dbReference type="Proteomes" id="UP001374535"/>
    </source>
</evidence>
<gene>
    <name evidence="2" type="ORF">V8G54_002694</name>
</gene>
<evidence type="ECO:0000313" key="2">
    <source>
        <dbReference type="EMBL" id="WVZ24150.1"/>
    </source>
</evidence>
<dbReference type="Pfam" id="PF04765">
    <property type="entry name" value="TOD1_MUCI70"/>
    <property type="match status" value="1"/>
</dbReference>
<dbReference type="InterPro" id="IPR006852">
    <property type="entry name" value="TOD1_MUCI70"/>
</dbReference>
<sequence length="509" mass="58813">MALYRTSGELLTERRGIIDAVFNSFEKSDHGSRGLRRGRRFAKMESKFSTIPLILQEERNQQGNIMVSDEAKTPKENIVVSDHLGMVPKGKRRKLKMTKEKAFGIFHGKVTSLAKFEFGQVSHMFLILLTLLVTKFLPPNSLIINPSDFPCEVGFLESVESLVEPQNYVNSPWFSLEYVDHEERTSKNHLFEPRFGGHQTLEEREKSFYAKNQTLHCGFVKGPPGHPSTGFDINEKDKAYMYKCKVAVSSCIFGSSDFLRRPTSRLISQYSKDNICFVMFLDDQTLSKLSSEGNSPDETGHIGLWKIVVVKNLPYEDMRRTGKVVLTVHSSIQLFWLPIPHFHVVQKPLLDRYSIWLDSKMRLNSDPMLIIEYFLWRKKAEYAISNHYDRHNVWEEVDPSKSNDPIPSCEALFIFVYCEIPVSSPYVPEGSFIIRAHTPMSNLFSCLWFNEVDRFTSRDQLSFAYTYLKLRRMNPERPFQLYMFKSISEAIPAQVTSISTRDRLISSRS</sequence>
<keyword evidence="3" id="KW-1185">Reference proteome</keyword>
<dbReference type="AlphaFoldDB" id="A0AAQ3P995"/>
<dbReference type="Proteomes" id="UP001374535">
    <property type="component" value="Chromosome 1"/>
</dbReference>
<protein>
    <recommendedName>
        <fullName evidence="1">TOD1/MUCI70 glycosyltransferase-like domain-containing protein</fullName>
    </recommendedName>
</protein>
<name>A0AAQ3P995_VIGMU</name>